<protein>
    <submittedName>
        <fullName evidence="1">Uncharacterized protein</fullName>
    </submittedName>
</protein>
<comment type="caution">
    <text evidence="1">The sequence shown here is derived from an EMBL/GenBank/DDBJ whole genome shotgun (WGS) entry which is preliminary data.</text>
</comment>
<evidence type="ECO:0000313" key="2">
    <source>
        <dbReference type="Proteomes" id="UP000018890"/>
    </source>
</evidence>
<sequence>MYQVPERQLHAYQLCYEIEMQLRELIHTFDISSLKLKYKTYKDVIYIASKVTKVVTGENANKLIRANTVRERVSRMMTVTEEDIFILEDCRNSLPKVSKGKQSHAG</sequence>
<dbReference type="OrthoDB" id="9948414at2"/>
<keyword evidence="2" id="KW-1185">Reference proteome</keyword>
<dbReference type="AlphaFoldDB" id="W4PXI4"/>
<dbReference type="Proteomes" id="UP000018890">
    <property type="component" value="Unassembled WGS sequence"/>
</dbReference>
<proteinExistence type="predicted"/>
<reference evidence="1" key="1">
    <citation type="journal article" date="2014" name="Genome Announc.">
        <title>Draft Genome Sequences of Three Alkaliphilic Bacillus Strains, Bacillus wakoensis JCM 9140T, Bacillus akibai JCM 9157T, and Bacillus hemicellulosilyticus JCM 9152T.</title>
        <authorList>
            <person name="Yuki M."/>
            <person name="Oshima K."/>
            <person name="Suda W."/>
            <person name="Oshida Y."/>
            <person name="Kitamura K."/>
            <person name="Iida T."/>
            <person name="Hattori M."/>
            <person name="Ohkuma M."/>
        </authorList>
    </citation>
    <scope>NUCLEOTIDE SEQUENCE [LARGE SCALE GENOMIC DNA]</scope>
    <source>
        <strain evidence="1">JCM 9140</strain>
    </source>
</reference>
<dbReference type="EMBL" id="BAUT01000001">
    <property type="protein sequence ID" value="GAE24395.1"/>
    <property type="molecule type" value="Genomic_DNA"/>
</dbReference>
<dbReference type="STRING" id="1236970.JCM9140_314"/>
<gene>
    <name evidence="1" type="ORF">JCM9140_314</name>
</gene>
<accession>W4PXI4</accession>
<evidence type="ECO:0000313" key="1">
    <source>
        <dbReference type="EMBL" id="GAE24395.1"/>
    </source>
</evidence>
<organism evidence="1 2">
    <name type="scientific">Halalkalibacter wakoensis JCM 9140</name>
    <dbReference type="NCBI Taxonomy" id="1236970"/>
    <lineage>
        <taxon>Bacteria</taxon>
        <taxon>Bacillati</taxon>
        <taxon>Bacillota</taxon>
        <taxon>Bacilli</taxon>
        <taxon>Bacillales</taxon>
        <taxon>Bacillaceae</taxon>
        <taxon>Halalkalibacter</taxon>
    </lineage>
</organism>
<name>W4PXI4_9BACI</name>
<dbReference type="RefSeq" id="WP_034741258.1">
    <property type="nucleotide sequence ID" value="NZ_BAUT01000001.1"/>
</dbReference>